<dbReference type="AlphaFoldDB" id="A0A9P8TQT8"/>
<accession>A0A9P8TQT8</accession>
<reference evidence="1" key="2">
    <citation type="submission" date="2021-01" db="EMBL/GenBank/DDBJ databases">
        <authorList>
            <person name="Schikora-Tamarit M.A."/>
        </authorList>
    </citation>
    <scope>NUCLEOTIDE SEQUENCE</scope>
    <source>
        <strain evidence="1">CBS2887</strain>
    </source>
</reference>
<name>A0A9P8TQT8_WICPI</name>
<comment type="caution">
    <text evidence="1">The sequence shown here is derived from an EMBL/GenBank/DDBJ whole genome shotgun (WGS) entry which is preliminary data.</text>
</comment>
<proteinExistence type="predicted"/>
<feature type="non-terminal residue" evidence="1">
    <location>
        <position position="1"/>
    </location>
</feature>
<keyword evidence="2" id="KW-1185">Reference proteome</keyword>
<sequence>NEDFKEPTKWSLFGEPLSDGLVTQKSQLNMRDGVEELGEDPEVEEVVGVFSWVVVWNIDVEEAAVDGDQRAAKHPVVEAVLEQVEQWHSGVGESVDKHVLDLSLEVVDDVQLVDQLVLLWLVEDVVVSNVMKDQRTQVLDQVHCSPADLWTKILDGELLGG</sequence>
<protein>
    <submittedName>
        <fullName evidence="1">Uncharacterized protein</fullName>
    </submittedName>
</protein>
<dbReference type="Proteomes" id="UP000774326">
    <property type="component" value="Unassembled WGS sequence"/>
</dbReference>
<organism evidence="1 2">
    <name type="scientific">Wickerhamomyces pijperi</name>
    <name type="common">Yeast</name>
    <name type="synonym">Pichia pijperi</name>
    <dbReference type="NCBI Taxonomy" id="599730"/>
    <lineage>
        <taxon>Eukaryota</taxon>
        <taxon>Fungi</taxon>
        <taxon>Dikarya</taxon>
        <taxon>Ascomycota</taxon>
        <taxon>Saccharomycotina</taxon>
        <taxon>Saccharomycetes</taxon>
        <taxon>Phaffomycetales</taxon>
        <taxon>Wickerhamomycetaceae</taxon>
        <taxon>Wickerhamomyces</taxon>
    </lineage>
</organism>
<dbReference type="EMBL" id="JAEUBG010000681">
    <property type="protein sequence ID" value="KAH3687665.1"/>
    <property type="molecule type" value="Genomic_DNA"/>
</dbReference>
<evidence type="ECO:0000313" key="2">
    <source>
        <dbReference type="Proteomes" id="UP000774326"/>
    </source>
</evidence>
<reference evidence="1" key="1">
    <citation type="journal article" date="2021" name="Open Biol.">
        <title>Shared evolutionary footprints suggest mitochondrial oxidative damage underlies multiple complex I losses in fungi.</title>
        <authorList>
            <person name="Schikora-Tamarit M.A."/>
            <person name="Marcet-Houben M."/>
            <person name="Nosek J."/>
            <person name="Gabaldon T."/>
        </authorList>
    </citation>
    <scope>NUCLEOTIDE SEQUENCE</scope>
    <source>
        <strain evidence="1">CBS2887</strain>
    </source>
</reference>
<evidence type="ECO:0000313" key="1">
    <source>
        <dbReference type="EMBL" id="KAH3687665.1"/>
    </source>
</evidence>
<gene>
    <name evidence="1" type="ORF">WICPIJ_001350</name>
</gene>